<evidence type="ECO:0000313" key="2">
    <source>
        <dbReference type="Proteomes" id="UP000741863"/>
    </source>
</evidence>
<dbReference type="EMBL" id="JAFBEC010000001">
    <property type="protein sequence ID" value="MBM7631089.1"/>
    <property type="molecule type" value="Genomic_DNA"/>
</dbReference>
<protein>
    <submittedName>
        <fullName evidence="1">Uncharacterized protein</fullName>
    </submittedName>
</protein>
<gene>
    <name evidence="1" type="ORF">JOD17_000180</name>
</gene>
<sequence length="314" mass="36013">MQDIQLHGITAGSNMRGRRHFKIFVQADEPSANNIGDIWIVTDQAINEIKTTGRQPQSPRRDDVWVRLNNLEYELSLDKANDLFYEGTVHTLYYDTTEESLVSELTDDNLLLWENPSTKAYGRPSHVHKWDRDNVRWNRLEAYTWNGEEWEQISSLTFYLYEEGTLHEPWELYRTGDAATWRATVEFRDDHMYLSGGAQANSQPGTGYQTGHGNAVTANPIDVTNLTTLHLRYTLTVFGGQGRMYISDVASSPSQGNSLLYARLDNNRDKDEWYSFDVSSLTGEAYLHFSAWASLGFSANNGYARLNVYEVYFE</sequence>
<comment type="caution">
    <text evidence="1">The sequence shown here is derived from an EMBL/GenBank/DDBJ whole genome shotgun (WGS) entry which is preliminary data.</text>
</comment>
<evidence type="ECO:0000313" key="1">
    <source>
        <dbReference type="EMBL" id="MBM7631089.1"/>
    </source>
</evidence>
<accession>A0ABS2P6R6</accession>
<proteinExistence type="predicted"/>
<dbReference type="RefSeq" id="WP_204695283.1">
    <property type="nucleotide sequence ID" value="NZ_JAFBEC010000001.1"/>
</dbReference>
<keyword evidence="2" id="KW-1185">Reference proteome</keyword>
<organism evidence="1 2">
    <name type="scientific">Geomicrobium sediminis</name>
    <dbReference type="NCBI Taxonomy" id="1347788"/>
    <lineage>
        <taxon>Bacteria</taxon>
        <taxon>Bacillati</taxon>
        <taxon>Bacillota</taxon>
        <taxon>Bacilli</taxon>
        <taxon>Bacillales</taxon>
        <taxon>Geomicrobium</taxon>
    </lineage>
</organism>
<reference evidence="1 2" key="1">
    <citation type="submission" date="2021-01" db="EMBL/GenBank/DDBJ databases">
        <title>Genomic Encyclopedia of Type Strains, Phase IV (KMG-IV): sequencing the most valuable type-strain genomes for metagenomic binning, comparative biology and taxonomic classification.</title>
        <authorList>
            <person name="Goeker M."/>
        </authorList>
    </citation>
    <scope>NUCLEOTIDE SEQUENCE [LARGE SCALE GENOMIC DNA]</scope>
    <source>
        <strain evidence="1 2">DSM 25540</strain>
    </source>
</reference>
<name>A0ABS2P6R6_9BACL</name>
<dbReference type="Proteomes" id="UP000741863">
    <property type="component" value="Unassembled WGS sequence"/>
</dbReference>